<keyword evidence="5" id="KW-1133">Transmembrane helix</keyword>
<dbReference type="Proteomes" id="UP000230750">
    <property type="component" value="Unassembled WGS sequence"/>
</dbReference>
<protein>
    <recommendedName>
        <fullName evidence="9">Carbohydrate sulfotransferase</fullName>
        <ecNumber evidence="9">2.8.2.-</ecNumber>
    </recommendedName>
</protein>
<keyword evidence="7" id="KW-0472">Membrane</keyword>
<gene>
    <name evidence="10" type="ORF">BSL78_09590</name>
</gene>
<evidence type="ECO:0000256" key="7">
    <source>
        <dbReference type="ARBA" id="ARBA00023136"/>
    </source>
</evidence>
<evidence type="ECO:0000256" key="3">
    <source>
        <dbReference type="ARBA" id="ARBA00022679"/>
    </source>
</evidence>
<name>A0A2G8KZQ2_STIJA</name>
<dbReference type="Pfam" id="PF03567">
    <property type="entry name" value="Sulfotransfer_2"/>
    <property type="match status" value="1"/>
</dbReference>
<keyword evidence="6 9" id="KW-0333">Golgi apparatus</keyword>
<evidence type="ECO:0000256" key="8">
    <source>
        <dbReference type="ARBA" id="ARBA00023180"/>
    </source>
</evidence>
<accession>A0A2G8KZQ2</accession>
<dbReference type="AlphaFoldDB" id="A0A2G8KZQ2"/>
<evidence type="ECO:0000256" key="5">
    <source>
        <dbReference type="ARBA" id="ARBA00022989"/>
    </source>
</evidence>
<evidence type="ECO:0000313" key="10">
    <source>
        <dbReference type="EMBL" id="PIK53496.1"/>
    </source>
</evidence>
<comment type="caution">
    <text evidence="10">The sequence shown here is derived from an EMBL/GenBank/DDBJ whole genome shotgun (WGS) entry which is preliminary data.</text>
</comment>
<dbReference type="InterPro" id="IPR005331">
    <property type="entry name" value="Sulfotransferase"/>
</dbReference>
<evidence type="ECO:0000313" key="11">
    <source>
        <dbReference type="Proteomes" id="UP000230750"/>
    </source>
</evidence>
<evidence type="ECO:0000256" key="1">
    <source>
        <dbReference type="ARBA" id="ARBA00004323"/>
    </source>
</evidence>
<dbReference type="EMBL" id="MRZV01000283">
    <property type="protein sequence ID" value="PIK53496.1"/>
    <property type="molecule type" value="Genomic_DNA"/>
</dbReference>
<sequence length="271" mass="32286">MRKVYEFDVHVNWTRIIERCPQHLDFLKDGIRRFREKVFPGTLEFDIEQIQTQNLRRRILDQRCKELGQNNSSSFGVTRVPSHLLVDDVHKFMFCQVRKVSSISWRRLLNDVITRDSSGTVKLRRLSSYSLAEQKERVENYKKFVFVREPLLRVLSAWQDKFVNGFDKRMYERSFGELIVEKVRRNVDVIRGEGDLNITFAEFVKYLTTTILPGMISTDVHWQSYNTRCMPCTTFYDYIGHFENVSREAEWILNQINVKGVNGRPRHRLPR</sequence>
<keyword evidence="4" id="KW-0812">Transmembrane</keyword>
<organism evidence="10 11">
    <name type="scientific">Stichopus japonicus</name>
    <name type="common">Sea cucumber</name>
    <dbReference type="NCBI Taxonomy" id="307972"/>
    <lineage>
        <taxon>Eukaryota</taxon>
        <taxon>Metazoa</taxon>
        <taxon>Echinodermata</taxon>
        <taxon>Eleutherozoa</taxon>
        <taxon>Echinozoa</taxon>
        <taxon>Holothuroidea</taxon>
        <taxon>Aspidochirotacea</taxon>
        <taxon>Aspidochirotida</taxon>
        <taxon>Stichopodidae</taxon>
        <taxon>Apostichopus</taxon>
    </lineage>
</organism>
<dbReference type="GO" id="GO:0016051">
    <property type="term" value="P:carbohydrate biosynthetic process"/>
    <property type="evidence" value="ECO:0007669"/>
    <property type="project" value="InterPro"/>
</dbReference>
<keyword evidence="9" id="KW-0119">Carbohydrate metabolism</keyword>
<evidence type="ECO:0000256" key="2">
    <source>
        <dbReference type="ARBA" id="ARBA00006339"/>
    </source>
</evidence>
<keyword evidence="3 9" id="KW-0808">Transferase</keyword>
<keyword evidence="8 9" id="KW-0325">Glycoprotein</keyword>
<dbReference type="PANTHER" id="PTHR12137:SF54">
    <property type="entry name" value="CARBOHYDRATE SULFOTRANSFERASE"/>
    <property type="match status" value="1"/>
</dbReference>
<evidence type="ECO:0000256" key="6">
    <source>
        <dbReference type="ARBA" id="ARBA00023034"/>
    </source>
</evidence>
<comment type="subcellular location">
    <subcellularLocation>
        <location evidence="1 9">Golgi apparatus membrane</location>
        <topology evidence="1 9">Single-pass type II membrane protein</topology>
    </subcellularLocation>
</comment>
<dbReference type="GO" id="GO:0008146">
    <property type="term" value="F:sulfotransferase activity"/>
    <property type="evidence" value="ECO:0007669"/>
    <property type="project" value="InterPro"/>
</dbReference>
<dbReference type="GO" id="GO:0000139">
    <property type="term" value="C:Golgi membrane"/>
    <property type="evidence" value="ECO:0007669"/>
    <property type="project" value="UniProtKB-SubCell"/>
</dbReference>
<comment type="similarity">
    <text evidence="2 9">Belongs to the sulfotransferase 2 family.</text>
</comment>
<dbReference type="InterPro" id="IPR018011">
    <property type="entry name" value="Carb_sulfotrans_8-10"/>
</dbReference>
<keyword evidence="11" id="KW-1185">Reference proteome</keyword>
<reference evidence="10 11" key="1">
    <citation type="journal article" date="2017" name="PLoS Biol.">
        <title>The sea cucumber genome provides insights into morphological evolution and visceral regeneration.</title>
        <authorList>
            <person name="Zhang X."/>
            <person name="Sun L."/>
            <person name="Yuan J."/>
            <person name="Sun Y."/>
            <person name="Gao Y."/>
            <person name="Zhang L."/>
            <person name="Li S."/>
            <person name="Dai H."/>
            <person name="Hamel J.F."/>
            <person name="Liu C."/>
            <person name="Yu Y."/>
            <person name="Liu S."/>
            <person name="Lin W."/>
            <person name="Guo K."/>
            <person name="Jin S."/>
            <person name="Xu P."/>
            <person name="Storey K.B."/>
            <person name="Huan P."/>
            <person name="Zhang T."/>
            <person name="Zhou Y."/>
            <person name="Zhang J."/>
            <person name="Lin C."/>
            <person name="Li X."/>
            <person name="Xing L."/>
            <person name="Huo D."/>
            <person name="Sun M."/>
            <person name="Wang L."/>
            <person name="Mercier A."/>
            <person name="Li F."/>
            <person name="Yang H."/>
            <person name="Xiang J."/>
        </authorList>
    </citation>
    <scope>NUCLEOTIDE SEQUENCE [LARGE SCALE GENOMIC DNA]</scope>
    <source>
        <strain evidence="10">Shaxun</strain>
        <tissue evidence="10">Muscle</tissue>
    </source>
</reference>
<dbReference type="PANTHER" id="PTHR12137">
    <property type="entry name" value="CARBOHYDRATE SULFOTRANSFERASE"/>
    <property type="match status" value="1"/>
</dbReference>
<dbReference type="EC" id="2.8.2.-" evidence="9"/>
<proteinExistence type="inferred from homology"/>
<keyword evidence="9" id="KW-0735">Signal-anchor</keyword>
<evidence type="ECO:0000256" key="9">
    <source>
        <dbReference type="RuleBase" id="RU364020"/>
    </source>
</evidence>
<dbReference type="OrthoDB" id="2019940at2759"/>
<evidence type="ECO:0000256" key="4">
    <source>
        <dbReference type="ARBA" id="ARBA00022692"/>
    </source>
</evidence>
<dbReference type="STRING" id="307972.A0A2G8KZQ2"/>